<dbReference type="RefSeq" id="XP_026678476.1">
    <property type="nucleotide sequence ID" value="XM_026822675.1"/>
</dbReference>
<evidence type="ECO:0000256" key="1">
    <source>
        <dbReference type="ARBA" id="ARBA00022737"/>
    </source>
</evidence>
<sequence>MRDPGNYGELAMITLPKFVQARFVILGIVSYMDNACLKFELMGCEEPKVEPLLGYDYGYSPCVDNEPPVFQNCPQQPIIVRKGPNGIEPVNITEPVAVDNSGSIARLEIKPQSFKTPMITFHDMAVKYIAYDFDGNVAICEINITVVDETPPLLSCPQSYIIELVDKQDSYVMNFNETRRRVNVSDASGEVTVTFSPDRATILLGDFENVTVTAADKYGATVCLMS</sequence>
<dbReference type="PROSITE" id="PS50825">
    <property type="entry name" value="HYR"/>
    <property type="match status" value="1"/>
</dbReference>
<reference evidence="4" key="1">
    <citation type="submission" date="2025-08" db="UniProtKB">
        <authorList>
            <consortium name="RefSeq"/>
        </authorList>
    </citation>
    <scope>IDENTIFICATION</scope>
</reference>
<accession>A0A3Q0IQB0</accession>
<dbReference type="InterPro" id="IPR003410">
    <property type="entry name" value="HYR_dom"/>
</dbReference>
<name>A0A3Q0IQB0_DIACI</name>
<evidence type="ECO:0000313" key="4">
    <source>
        <dbReference type="RefSeq" id="XP_026678476.1"/>
    </source>
</evidence>
<dbReference type="Proteomes" id="UP000079169">
    <property type="component" value="Unplaced"/>
</dbReference>
<dbReference type="PaxDb" id="121845-A0A3Q0IQB0"/>
<keyword evidence="3" id="KW-1185">Reference proteome</keyword>
<feature type="domain" description="HYR" evidence="2">
    <location>
        <begin position="63"/>
        <end position="148"/>
    </location>
</feature>
<protein>
    <submittedName>
        <fullName evidence="4">Sushi, von Willebrand factor type A, EGF and pentraxin domain-containing protein 1-like</fullName>
    </submittedName>
</protein>
<organism evidence="3 4">
    <name type="scientific">Diaphorina citri</name>
    <name type="common">Asian citrus psyllid</name>
    <dbReference type="NCBI Taxonomy" id="121845"/>
    <lineage>
        <taxon>Eukaryota</taxon>
        <taxon>Metazoa</taxon>
        <taxon>Ecdysozoa</taxon>
        <taxon>Arthropoda</taxon>
        <taxon>Hexapoda</taxon>
        <taxon>Insecta</taxon>
        <taxon>Pterygota</taxon>
        <taxon>Neoptera</taxon>
        <taxon>Paraneoptera</taxon>
        <taxon>Hemiptera</taxon>
        <taxon>Sternorrhyncha</taxon>
        <taxon>Psylloidea</taxon>
        <taxon>Psyllidae</taxon>
        <taxon>Diaphorininae</taxon>
        <taxon>Diaphorina</taxon>
    </lineage>
</organism>
<dbReference type="Pfam" id="PF02494">
    <property type="entry name" value="HYR"/>
    <property type="match status" value="1"/>
</dbReference>
<evidence type="ECO:0000313" key="3">
    <source>
        <dbReference type="Proteomes" id="UP000079169"/>
    </source>
</evidence>
<gene>
    <name evidence="4" type="primary">LOC103507944</name>
</gene>
<dbReference type="STRING" id="121845.A0A3Q0IQB0"/>
<dbReference type="PANTHER" id="PTHR24273">
    <property type="entry name" value="FI04643P-RELATED"/>
    <property type="match status" value="1"/>
</dbReference>
<evidence type="ECO:0000259" key="2">
    <source>
        <dbReference type="PROSITE" id="PS50825"/>
    </source>
</evidence>
<dbReference type="PANTHER" id="PTHR24273:SF32">
    <property type="entry name" value="HYALIN"/>
    <property type="match status" value="1"/>
</dbReference>
<dbReference type="GeneID" id="103507944"/>
<dbReference type="AlphaFoldDB" id="A0A3Q0IQB0"/>
<dbReference type="KEGG" id="dci:103507944"/>
<keyword evidence="1" id="KW-0677">Repeat</keyword>
<proteinExistence type="predicted"/>